<dbReference type="InterPro" id="IPR036249">
    <property type="entry name" value="Thioredoxin-like_sf"/>
</dbReference>
<dbReference type="EMBL" id="AB842163">
    <property type="protein sequence ID" value="BAN67620.1"/>
    <property type="molecule type" value="mRNA"/>
</dbReference>
<dbReference type="CDD" id="cd02947">
    <property type="entry name" value="TRX_family"/>
    <property type="match status" value="1"/>
</dbReference>
<dbReference type="GO" id="GO:0005739">
    <property type="term" value="C:mitochondrion"/>
    <property type="evidence" value="ECO:0007669"/>
    <property type="project" value="TreeGrafter"/>
</dbReference>
<evidence type="ECO:0000256" key="1">
    <source>
        <dbReference type="ARBA" id="ARBA00008987"/>
    </source>
</evidence>
<dbReference type="OrthoDB" id="19690at2759"/>
<evidence type="ECO:0000313" key="3">
    <source>
        <dbReference type="EMBL" id="BAN67620.1"/>
    </source>
</evidence>
<dbReference type="SUPFAM" id="SSF52833">
    <property type="entry name" value="Thioredoxin-like"/>
    <property type="match status" value="1"/>
</dbReference>
<organism evidence="3">
    <name type="scientific">Polypedilum vanderplanki</name>
    <name type="common">Sleeping chironomid midge</name>
    <dbReference type="NCBI Taxonomy" id="319348"/>
    <lineage>
        <taxon>Eukaryota</taxon>
        <taxon>Metazoa</taxon>
        <taxon>Ecdysozoa</taxon>
        <taxon>Arthropoda</taxon>
        <taxon>Hexapoda</taxon>
        <taxon>Insecta</taxon>
        <taxon>Pterygota</taxon>
        <taxon>Neoptera</taxon>
        <taxon>Endopterygota</taxon>
        <taxon>Diptera</taxon>
        <taxon>Nematocera</taxon>
        <taxon>Chironomoidea</taxon>
        <taxon>Chironomidae</taxon>
        <taxon>Chironominae</taxon>
        <taxon>Polypedilum</taxon>
        <taxon>Polypedilum</taxon>
    </lineage>
</organism>
<dbReference type="Gene3D" id="3.40.30.10">
    <property type="entry name" value="Glutaredoxin"/>
    <property type="match status" value="1"/>
</dbReference>
<dbReference type="GO" id="GO:0045454">
    <property type="term" value="P:cell redox homeostasis"/>
    <property type="evidence" value="ECO:0007669"/>
    <property type="project" value="TreeGrafter"/>
</dbReference>
<dbReference type="EMBL" id="JADBJN010000004">
    <property type="protein sequence ID" value="KAG5669615.1"/>
    <property type="molecule type" value="Genomic_DNA"/>
</dbReference>
<dbReference type="Pfam" id="PF00085">
    <property type="entry name" value="Thioredoxin"/>
    <property type="match status" value="1"/>
</dbReference>
<evidence type="ECO:0000313" key="4">
    <source>
        <dbReference type="EMBL" id="KAG5669615.1"/>
    </source>
</evidence>
<name>S6CDI1_POLVA</name>
<accession>S6CDI1</accession>
<evidence type="ECO:0000259" key="2">
    <source>
        <dbReference type="PROSITE" id="PS51352"/>
    </source>
</evidence>
<sequence>MADEEIFNVRDKKTFEEKVLNNKNPVVVGFFSPSSESSKTMIPRVEQVVDDINHDKQRRVSFAQVDINALKDLSMEYGIKTAPVLSLFMEGKVQDQYPGILDFPDIKEFVDSNLKAQRG</sequence>
<dbReference type="AlphaFoldDB" id="S6CDI1"/>
<proteinExistence type="evidence at transcript level"/>
<protein>
    <submittedName>
        <fullName evidence="3">Thioredoxin</fullName>
    </submittedName>
</protein>
<dbReference type="Proteomes" id="UP001107558">
    <property type="component" value="Chromosome 4"/>
</dbReference>
<dbReference type="PANTHER" id="PTHR43601:SF3">
    <property type="entry name" value="THIOREDOXIN, MITOCHONDRIAL"/>
    <property type="match status" value="1"/>
</dbReference>
<dbReference type="InterPro" id="IPR013766">
    <property type="entry name" value="Thioredoxin_domain"/>
</dbReference>
<reference evidence="4" key="2">
    <citation type="submission" date="2021-03" db="EMBL/GenBank/DDBJ databases">
        <title>Chromosome level genome of the anhydrobiotic midge Polypedilum vanderplanki.</title>
        <authorList>
            <person name="Yoshida Y."/>
            <person name="Kikawada T."/>
            <person name="Gusev O."/>
        </authorList>
    </citation>
    <scope>NUCLEOTIDE SEQUENCE</scope>
    <source>
        <strain evidence="4">NIAS01</strain>
        <tissue evidence="4">Whole body or cell culture</tissue>
    </source>
</reference>
<evidence type="ECO:0000313" key="5">
    <source>
        <dbReference type="Proteomes" id="UP001107558"/>
    </source>
</evidence>
<comment type="similarity">
    <text evidence="1">Belongs to the thioredoxin family.</text>
</comment>
<dbReference type="PROSITE" id="PS51352">
    <property type="entry name" value="THIOREDOXIN_2"/>
    <property type="match status" value="1"/>
</dbReference>
<reference evidence="3" key="1">
    <citation type="submission" date="2013-07" db="EMBL/GenBank/DDBJ databases">
        <title>Functional and evolutionary insights for the origin and mechanisms of complete desiccation tolerance from genome of the sleeping chironomid Polypedilum vanderplanki.</title>
        <authorList>
            <person name="Gusev O."/>
            <person name="Suetsugu Y."/>
            <person name="Cornette R."/>
            <person name="Kawashima T."/>
            <person name="Logacheva M."/>
            <person name="Kondrashev A."/>
            <person name="Penin A."/>
            <person name="Hatanaka R."/>
            <person name="Kikuta S."/>
            <person name="Shimura S."/>
            <person name="Katayose Y."/>
            <person name="Matsumoto T."/>
            <person name="Shagimardanova E."/>
            <person name="Alexeev D."/>
            <person name="Govorun V."/>
            <person name="Wisecaver J."/>
            <person name="Mikheyev A."/>
            <person name="Koyanagi R."/>
            <person name="Nishiyama T."/>
            <person name="Shigenobu S."/>
            <person name="Shibata T.F."/>
            <person name="Hasebe M."/>
            <person name="Okuda T."/>
            <person name="Satoh N."/>
            <person name="Kikawada T."/>
        </authorList>
    </citation>
    <scope>NUCLEOTIDE SEQUENCE</scope>
</reference>
<dbReference type="PANTHER" id="PTHR43601">
    <property type="entry name" value="THIOREDOXIN, MITOCHONDRIAL"/>
    <property type="match status" value="1"/>
</dbReference>
<feature type="domain" description="Thioredoxin" evidence="2">
    <location>
        <begin position="1"/>
        <end position="115"/>
    </location>
</feature>
<gene>
    <name evidence="3" type="primary">PvTrx11</name>
    <name evidence="4" type="ORF">PVAND_017500</name>
</gene>
<keyword evidence="5" id="KW-1185">Reference proteome</keyword>